<accession>A0ABQ1Z736</accession>
<gene>
    <name evidence="1" type="ORF">GCM10008014_19480</name>
</gene>
<proteinExistence type="predicted"/>
<protein>
    <submittedName>
        <fullName evidence="1">Uncharacterized protein</fullName>
    </submittedName>
</protein>
<evidence type="ECO:0000313" key="1">
    <source>
        <dbReference type="EMBL" id="GGH52606.1"/>
    </source>
</evidence>
<dbReference type="Proteomes" id="UP000652153">
    <property type="component" value="Unassembled WGS sequence"/>
</dbReference>
<reference evidence="2" key="1">
    <citation type="journal article" date="2019" name="Int. J. Syst. Evol. Microbiol.">
        <title>The Global Catalogue of Microorganisms (GCM) 10K type strain sequencing project: providing services to taxonomists for standard genome sequencing and annotation.</title>
        <authorList>
            <consortium name="The Broad Institute Genomics Platform"/>
            <consortium name="The Broad Institute Genome Sequencing Center for Infectious Disease"/>
            <person name="Wu L."/>
            <person name="Ma J."/>
        </authorList>
    </citation>
    <scope>NUCLEOTIDE SEQUENCE [LARGE SCALE GENOMIC DNA]</scope>
    <source>
        <strain evidence="2">CGMCC 1.12770</strain>
    </source>
</reference>
<comment type="caution">
    <text evidence="1">The sequence shown here is derived from an EMBL/GenBank/DDBJ whole genome shotgun (WGS) entry which is preliminary data.</text>
</comment>
<dbReference type="EMBL" id="BMFU01000002">
    <property type="protein sequence ID" value="GGH52606.1"/>
    <property type="molecule type" value="Genomic_DNA"/>
</dbReference>
<name>A0ABQ1Z736_9BACL</name>
<sequence length="59" mass="6849">MQIHSVILLIYYVAFRSNRNKDEVHTADPEQQKLQGWALLSHNPEHRKKDNAVVYTASS</sequence>
<evidence type="ECO:0000313" key="2">
    <source>
        <dbReference type="Proteomes" id="UP000652153"/>
    </source>
</evidence>
<keyword evidence="2" id="KW-1185">Reference proteome</keyword>
<organism evidence="1 2">
    <name type="scientific">Paenibacillus silvae</name>
    <dbReference type="NCBI Taxonomy" id="1325358"/>
    <lineage>
        <taxon>Bacteria</taxon>
        <taxon>Bacillati</taxon>
        <taxon>Bacillota</taxon>
        <taxon>Bacilli</taxon>
        <taxon>Bacillales</taxon>
        <taxon>Paenibacillaceae</taxon>
        <taxon>Paenibacillus</taxon>
    </lineage>
</organism>